<evidence type="ECO:0000256" key="6">
    <source>
        <dbReference type="ARBA" id="ARBA00022970"/>
    </source>
</evidence>
<evidence type="ECO:0000256" key="12">
    <source>
        <dbReference type="ARBA" id="ARBA00023201"/>
    </source>
</evidence>
<keyword evidence="4 15" id="KW-0812">Transmembrane</keyword>
<reference evidence="17" key="1">
    <citation type="submission" date="2025-08" db="UniProtKB">
        <authorList>
            <consortium name="RefSeq"/>
        </authorList>
    </citation>
    <scope>IDENTIFICATION</scope>
    <source>
        <tissue evidence="17">Muscle</tissue>
    </source>
</reference>
<evidence type="ECO:0000256" key="1">
    <source>
        <dbReference type="ARBA" id="ARBA00004141"/>
    </source>
</evidence>
<name>A0ABM1TSB7_LIMPO</name>
<comment type="function">
    <text evidence="13">Unusual broad substrate spectrum amino acid:sodium cotransporter that promotes absorption of the D isomers of essential amino acids. Neutral amino acids are the preferred substrates, especially methionine and phenylalanine.</text>
</comment>
<keyword evidence="8" id="KW-0915">Sodium</keyword>
<dbReference type="Pfam" id="PF00209">
    <property type="entry name" value="SNF"/>
    <property type="match status" value="1"/>
</dbReference>
<evidence type="ECO:0000313" key="17">
    <source>
        <dbReference type="RefSeq" id="XP_022258773.1"/>
    </source>
</evidence>
<evidence type="ECO:0000256" key="9">
    <source>
        <dbReference type="ARBA" id="ARBA00023065"/>
    </source>
</evidence>
<evidence type="ECO:0000256" key="2">
    <source>
        <dbReference type="ARBA" id="ARBA00006459"/>
    </source>
</evidence>
<dbReference type="RefSeq" id="XP_022258773.1">
    <property type="nucleotide sequence ID" value="XM_022403065.1"/>
</dbReference>
<dbReference type="PROSITE" id="PS50267">
    <property type="entry name" value="NA_NEUROTRAN_SYMP_3"/>
    <property type="match status" value="1"/>
</dbReference>
<keyword evidence="9" id="KW-0406">Ion transport</keyword>
<evidence type="ECO:0000256" key="13">
    <source>
        <dbReference type="ARBA" id="ARBA00037785"/>
    </source>
</evidence>
<comment type="similarity">
    <text evidence="2">Belongs to the sodium:neurotransmitter symporter (SNF) (TC 2.A.22) family.</text>
</comment>
<dbReference type="PANTHER" id="PTHR11616">
    <property type="entry name" value="SODIUM/CHLORIDE DEPENDENT TRANSPORTER"/>
    <property type="match status" value="1"/>
</dbReference>
<sequence>MDTVKIGFLVFSDDVSFMLKSSVNVYWKITWAFIAPPALIAILVLRHLGNSDLPNDMWTTWSTVVYWMLSALVLIQIPIWAVIKIVRSDEYGLKRRLQYQLKPELEWGPELSERLHWLNYRDARRSTPRVQNSGNYNLAFSYDM</sequence>
<dbReference type="InterPro" id="IPR000175">
    <property type="entry name" value="Na/ntran_symport"/>
</dbReference>
<keyword evidence="10 15" id="KW-0472">Membrane</keyword>
<evidence type="ECO:0000256" key="3">
    <source>
        <dbReference type="ARBA" id="ARBA00022448"/>
    </source>
</evidence>
<proteinExistence type="inferred from homology"/>
<dbReference type="GeneID" id="111089859"/>
<evidence type="ECO:0000313" key="16">
    <source>
        <dbReference type="Proteomes" id="UP000694941"/>
    </source>
</evidence>
<keyword evidence="7 15" id="KW-1133">Transmembrane helix</keyword>
<dbReference type="Proteomes" id="UP000694941">
    <property type="component" value="Unplaced"/>
</dbReference>
<evidence type="ECO:0000256" key="4">
    <source>
        <dbReference type="ARBA" id="ARBA00022692"/>
    </source>
</evidence>
<evidence type="ECO:0000256" key="7">
    <source>
        <dbReference type="ARBA" id="ARBA00022989"/>
    </source>
</evidence>
<dbReference type="PANTHER" id="PTHR11616:SF321">
    <property type="entry name" value="SODIUM-DEPENDENT NUTRIENT AMINO ACID TRANSPORTER 1-RELATED"/>
    <property type="match status" value="1"/>
</dbReference>
<keyword evidence="6" id="KW-0029">Amino-acid transport</keyword>
<feature type="transmembrane region" description="Helical" evidence="15">
    <location>
        <begin position="25"/>
        <end position="45"/>
    </location>
</feature>
<evidence type="ECO:0000256" key="5">
    <source>
        <dbReference type="ARBA" id="ARBA00022847"/>
    </source>
</evidence>
<evidence type="ECO:0000256" key="10">
    <source>
        <dbReference type="ARBA" id="ARBA00023136"/>
    </source>
</evidence>
<keyword evidence="12" id="KW-0739">Sodium transport</keyword>
<protein>
    <recommendedName>
        <fullName evidence="14">Sodium-dependent nutrient amino acid transporter 1</fullName>
    </recommendedName>
</protein>
<keyword evidence="11" id="KW-0325">Glycoprotein</keyword>
<feature type="transmembrane region" description="Helical" evidence="15">
    <location>
        <begin position="65"/>
        <end position="86"/>
    </location>
</feature>
<evidence type="ECO:0000256" key="15">
    <source>
        <dbReference type="SAM" id="Phobius"/>
    </source>
</evidence>
<evidence type="ECO:0000256" key="11">
    <source>
        <dbReference type="ARBA" id="ARBA00023180"/>
    </source>
</evidence>
<keyword evidence="5" id="KW-0769">Symport</keyword>
<evidence type="ECO:0000256" key="14">
    <source>
        <dbReference type="ARBA" id="ARBA00040215"/>
    </source>
</evidence>
<keyword evidence="16" id="KW-1185">Reference proteome</keyword>
<keyword evidence="3" id="KW-0813">Transport</keyword>
<evidence type="ECO:0000256" key="8">
    <source>
        <dbReference type="ARBA" id="ARBA00023053"/>
    </source>
</evidence>
<accession>A0ABM1TSB7</accession>
<comment type="subcellular location">
    <subcellularLocation>
        <location evidence="1">Membrane</location>
        <topology evidence="1">Multi-pass membrane protein</topology>
    </subcellularLocation>
</comment>
<gene>
    <name evidence="17" type="primary">LOC111089859</name>
</gene>
<dbReference type="InterPro" id="IPR037272">
    <property type="entry name" value="SNS_sf"/>
</dbReference>
<organism evidence="16 17">
    <name type="scientific">Limulus polyphemus</name>
    <name type="common">Atlantic horseshoe crab</name>
    <dbReference type="NCBI Taxonomy" id="6850"/>
    <lineage>
        <taxon>Eukaryota</taxon>
        <taxon>Metazoa</taxon>
        <taxon>Ecdysozoa</taxon>
        <taxon>Arthropoda</taxon>
        <taxon>Chelicerata</taxon>
        <taxon>Merostomata</taxon>
        <taxon>Xiphosura</taxon>
        <taxon>Limulidae</taxon>
        <taxon>Limulus</taxon>
    </lineage>
</organism>
<dbReference type="SUPFAM" id="SSF161070">
    <property type="entry name" value="SNF-like"/>
    <property type="match status" value="1"/>
</dbReference>